<dbReference type="InterPro" id="IPR036663">
    <property type="entry name" value="Fumarylacetoacetase_C_sf"/>
</dbReference>
<reference evidence="1 2" key="1">
    <citation type="submission" date="2024-08" db="EMBL/GenBank/DDBJ databases">
        <authorList>
            <person name="Lu H."/>
        </authorList>
    </citation>
    <scope>NUCLEOTIDE SEQUENCE [LARGE SCALE GENOMIC DNA]</scope>
    <source>
        <strain evidence="1 2">LKC17W</strain>
    </source>
</reference>
<comment type="caution">
    <text evidence="1">The sequence shown here is derived from an EMBL/GenBank/DDBJ whole genome shotgun (WGS) entry which is preliminary data.</text>
</comment>
<evidence type="ECO:0000313" key="2">
    <source>
        <dbReference type="Proteomes" id="UP001606301"/>
    </source>
</evidence>
<gene>
    <name evidence="1" type="ORF">ACG0Z3_01290</name>
</gene>
<keyword evidence="2" id="KW-1185">Reference proteome</keyword>
<dbReference type="Proteomes" id="UP001606301">
    <property type="component" value="Unassembled WGS sequence"/>
</dbReference>
<organism evidence="1 2">
    <name type="scientific">Pelomonas margarita</name>
    <dbReference type="NCBI Taxonomy" id="3299031"/>
    <lineage>
        <taxon>Bacteria</taxon>
        <taxon>Pseudomonadati</taxon>
        <taxon>Pseudomonadota</taxon>
        <taxon>Betaproteobacteria</taxon>
        <taxon>Burkholderiales</taxon>
        <taxon>Sphaerotilaceae</taxon>
        <taxon>Roseateles</taxon>
    </lineage>
</organism>
<proteinExistence type="predicted"/>
<dbReference type="SUPFAM" id="SSF56529">
    <property type="entry name" value="FAH"/>
    <property type="match status" value="1"/>
</dbReference>
<evidence type="ECO:0000313" key="1">
    <source>
        <dbReference type="EMBL" id="MFG6439308.1"/>
    </source>
</evidence>
<dbReference type="Gene3D" id="3.90.850.10">
    <property type="entry name" value="Fumarylacetoacetase-like, C-terminal domain"/>
    <property type="match status" value="1"/>
</dbReference>
<sequence length="225" mass="23685">MIEALTQALARCHRDGSHLHAAEWAGAVRDEADAYAVQDGVARTLGWPATRWKSGGAGPQGPFSHSPVNPQVDSRPLLGVEAEVALRLGADGQPEAMCIAVELVASRWAEGMDAPALLRMADFQSNAGLLLGDWQPYRALDWAALSWRLHLPGQPEIVRRGGHSLADPAGVLPAWQRHASSHGAIAPGTVVTTGAWGGLHAATEARGTLAFEGLGEFAFSAPASR</sequence>
<dbReference type="RefSeq" id="WP_394394641.1">
    <property type="nucleotide sequence ID" value="NZ_JBIGHW010000001.1"/>
</dbReference>
<name>A0ABW7FE38_9BURK</name>
<protein>
    <submittedName>
        <fullName evidence="1">2-keto-4-pentenoate hydratase</fullName>
    </submittedName>
</protein>
<accession>A0ABW7FE38</accession>
<dbReference type="EMBL" id="JBIGHW010000001">
    <property type="protein sequence ID" value="MFG6439308.1"/>
    <property type="molecule type" value="Genomic_DNA"/>
</dbReference>